<proteinExistence type="inferred from homology"/>
<comment type="similarity">
    <text evidence="6">Belongs to the peptidase M3B family.</text>
</comment>
<dbReference type="Gene3D" id="1.10.1370.20">
    <property type="entry name" value="Oligoendopeptidase f, C-terminal domain"/>
    <property type="match status" value="1"/>
</dbReference>
<evidence type="ECO:0000256" key="5">
    <source>
        <dbReference type="ARBA" id="ARBA00023049"/>
    </source>
</evidence>
<evidence type="ECO:0000259" key="7">
    <source>
        <dbReference type="Pfam" id="PF01432"/>
    </source>
</evidence>
<evidence type="ECO:0000259" key="8">
    <source>
        <dbReference type="Pfam" id="PF08439"/>
    </source>
</evidence>
<protein>
    <recommendedName>
        <fullName evidence="6">Oligopeptidase F</fullName>
        <ecNumber evidence="6">3.4.24.-</ecNumber>
    </recommendedName>
</protein>
<dbReference type="GO" id="GO:0004222">
    <property type="term" value="F:metalloendopeptidase activity"/>
    <property type="evidence" value="ECO:0007669"/>
    <property type="project" value="UniProtKB-UniRule"/>
</dbReference>
<dbReference type="InterPro" id="IPR004438">
    <property type="entry name" value="Peptidase_M3B"/>
</dbReference>
<gene>
    <name evidence="9" type="primary">pepF</name>
    <name evidence="9" type="ORF">H8718_00990</name>
</gene>
<dbReference type="InterPro" id="IPR045090">
    <property type="entry name" value="Pept_M3A_M3B"/>
</dbReference>
<evidence type="ECO:0000256" key="3">
    <source>
        <dbReference type="ARBA" id="ARBA00022801"/>
    </source>
</evidence>
<evidence type="ECO:0000256" key="2">
    <source>
        <dbReference type="ARBA" id="ARBA00022723"/>
    </source>
</evidence>
<dbReference type="Pfam" id="PF01432">
    <property type="entry name" value="Peptidase_M3"/>
    <property type="match status" value="1"/>
</dbReference>
<name>A0A926EGE5_9FIRM</name>
<keyword evidence="4 6" id="KW-0862">Zinc</keyword>
<sequence length="597" mass="68591">MSTLIKRSDVALQDTWCLEDIFTTDDLVKEGMKEARALLDSFKVYEGKLTSSAEVLYEALQKSDEASKLVEKIYVYSHMRLHQDGGNSFYQDLSSQSEKLLVDFQTALSFVNPELSTLTETDVEKLIASYEPLKLYKRSLEEVLRQKEHILDAKMEDVLSQFREIATAPSNTYAMFNNADIKFPTIQDSQGTPIQITHGNFIDFLEGHDRRVREEAFKGVYHTYSSFKNTLGTNFAANVTQYSLFAKLRNFKSPLHAALDANNIPVEVYNNLIHTMGEHMNLMHRYMGLRKEIMGVDELHMYDLFVPLVSDFTKEITYDEACSIVLEALKPLGEDYTALVKEAFENRWVDKYENEGKRSGAYSWGCFDAPHPYVLMNYTNNVNNLFTLAHEIGHAMHSYLSSHTQPYPYADYCIFVAEVASTVNEALLMQYLLKTTTDEAFRKYLVNYFMEQFRTTIYRQTMFAEFEKMVYDMHMEGVTLTSQTLSDTYYALVKKYHGDHMVVDREIAMEWARIPHFYTPFYVYQYATGYSAAIALSESILSEGEEAVKRYKNFLSGGSSKDPIDLLKDAGVDMSTPAPIEAALKVFENLIEEMRSL</sequence>
<organism evidence="9 10">
    <name type="scientific">Zhenhengia yiwuensis</name>
    <dbReference type="NCBI Taxonomy" id="2763666"/>
    <lineage>
        <taxon>Bacteria</taxon>
        <taxon>Bacillati</taxon>
        <taxon>Bacillota</taxon>
        <taxon>Clostridia</taxon>
        <taxon>Lachnospirales</taxon>
        <taxon>Lachnospiraceae</taxon>
        <taxon>Zhenhengia</taxon>
    </lineage>
</organism>
<dbReference type="InterPro" id="IPR013647">
    <property type="entry name" value="OligopepF_N_dom"/>
</dbReference>
<keyword evidence="2 6" id="KW-0479">Metal-binding</keyword>
<dbReference type="Pfam" id="PF08439">
    <property type="entry name" value="Peptidase_M3_N"/>
    <property type="match status" value="1"/>
</dbReference>
<feature type="domain" description="Oligopeptidase F N-terminal" evidence="8">
    <location>
        <begin position="114"/>
        <end position="183"/>
    </location>
</feature>
<comment type="caution">
    <text evidence="9">The sequence shown here is derived from an EMBL/GenBank/DDBJ whole genome shotgun (WGS) entry which is preliminary data.</text>
</comment>
<feature type="domain" description="Peptidase M3A/M3B catalytic" evidence="7">
    <location>
        <begin position="206"/>
        <end position="585"/>
    </location>
</feature>
<comment type="cofactor">
    <cofactor evidence="6">
        <name>Zn(2+)</name>
        <dbReference type="ChEBI" id="CHEBI:29105"/>
    </cofactor>
    <text evidence="6">Binds 1 zinc ion.</text>
</comment>
<evidence type="ECO:0000256" key="6">
    <source>
        <dbReference type="RuleBase" id="RU368091"/>
    </source>
</evidence>
<reference evidence="9" key="1">
    <citation type="submission" date="2020-08" db="EMBL/GenBank/DDBJ databases">
        <title>Genome public.</title>
        <authorList>
            <person name="Liu C."/>
            <person name="Sun Q."/>
        </authorList>
    </citation>
    <scope>NUCLEOTIDE SEQUENCE</scope>
    <source>
        <strain evidence="9">NSJ-12</strain>
    </source>
</reference>
<dbReference type="PANTHER" id="PTHR11804:SF84">
    <property type="entry name" value="SACCHAROLYSIN"/>
    <property type="match status" value="1"/>
</dbReference>
<dbReference type="AlphaFoldDB" id="A0A926EGE5"/>
<dbReference type="Gene3D" id="1.10.287.830">
    <property type="entry name" value="putative peptidase helix hairpin domain like"/>
    <property type="match status" value="1"/>
</dbReference>
<accession>A0A926EGE5</accession>
<dbReference type="GO" id="GO:0006518">
    <property type="term" value="P:peptide metabolic process"/>
    <property type="evidence" value="ECO:0007669"/>
    <property type="project" value="TreeGrafter"/>
</dbReference>
<keyword evidence="10" id="KW-1185">Reference proteome</keyword>
<dbReference type="NCBIfam" id="TIGR00181">
    <property type="entry name" value="pepF"/>
    <property type="match status" value="1"/>
</dbReference>
<dbReference type="InterPro" id="IPR042088">
    <property type="entry name" value="OligoPept_F_C"/>
</dbReference>
<comment type="function">
    <text evidence="6">Has oligopeptidase activity and degrades a variety of small bioactive peptides.</text>
</comment>
<dbReference type="PANTHER" id="PTHR11804">
    <property type="entry name" value="PROTEASE M3 THIMET OLIGOPEPTIDASE-RELATED"/>
    <property type="match status" value="1"/>
</dbReference>
<dbReference type="RefSeq" id="WP_249331183.1">
    <property type="nucleotide sequence ID" value="NZ_JACRSY010000001.1"/>
</dbReference>
<dbReference type="Gene3D" id="1.20.140.70">
    <property type="entry name" value="Oligopeptidase f, N-terminal domain"/>
    <property type="match status" value="1"/>
</dbReference>
<keyword evidence="5 6" id="KW-0482">Metalloprotease</keyword>
<dbReference type="Proteomes" id="UP000655830">
    <property type="component" value="Unassembled WGS sequence"/>
</dbReference>
<dbReference type="CDD" id="cd09608">
    <property type="entry name" value="M3B_PepF"/>
    <property type="match status" value="1"/>
</dbReference>
<evidence type="ECO:0000313" key="9">
    <source>
        <dbReference type="EMBL" id="MBC8578115.1"/>
    </source>
</evidence>
<keyword evidence="3 6" id="KW-0378">Hydrolase</keyword>
<dbReference type="InterPro" id="IPR001567">
    <property type="entry name" value="Pept_M3A_M3B_dom"/>
</dbReference>
<dbReference type="EC" id="3.4.24.-" evidence="6"/>
<dbReference type="GO" id="GO:0046872">
    <property type="term" value="F:metal ion binding"/>
    <property type="evidence" value="ECO:0007669"/>
    <property type="project" value="UniProtKB-UniRule"/>
</dbReference>
<evidence type="ECO:0000256" key="1">
    <source>
        <dbReference type="ARBA" id="ARBA00022670"/>
    </source>
</evidence>
<evidence type="ECO:0000313" key="10">
    <source>
        <dbReference type="Proteomes" id="UP000655830"/>
    </source>
</evidence>
<keyword evidence="1 6" id="KW-0645">Protease</keyword>
<evidence type="ECO:0000256" key="4">
    <source>
        <dbReference type="ARBA" id="ARBA00022833"/>
    </source>
</evidence>
<dbReference type="EMBL" id="JACRSY010000001">
    <property type="protein sequence ID" value="MBC8578115.1"/>
    <property type="molecule type" value="Genomic_DNA"/>
</dbReference>
<dbReference type="SUPFAM" id="SSF55486">
    <property type="entry name" value="Metalloproteases ('zincins'), catalytic domain"/>
    <property type="match status" value="1"/>
</dbReference>
<dbReference type="GO" id="GO:0006508">
    <property type="term" value="P:proteolysis"/>
    <property type="evidence" value="ECO:0007669"/>
    <property type="project" value="UniProtKB-KW"/>
</dbReference>